<dbReference type="InterPro" id="IPR045584">
    <property type="entry name" value="Pilin-like"/>
</dbReference>
<dbReference type="Pfam" id="PF00114">
    <property type="entry name" value="Pilin"/>
    <property type="match status" value="1"/>
</dbReference>
<evidence type="ECO:0000313" key="2">
    <source>
        <dbReference type="EMBL" id="MCT8988023.1"/>
    </source>
</evidence>
<gene>
    <name evidence="2" type="ORF">N4T56_18075</name>
</gene>
<name>A0ABT2P5T8_9GAMM</name>
<dbReference type="InterPro" id="IPR001082">
    <property type="entry name" value="Pilin"/>
</dbReference>
<dbReference type="EMBL" id="JAODOQ010000001">
    <property type="protein sequence ID" value="MCT8988023.1"/>
    <property type="molecule type" value="Genomic_DNA"/>
</dbReference>
<dbReference type="Gene3D" id="3.30.700.10">
    <property type="entry name" value="Glycoprotein, Type 4 Pilin"/>
    <property type="match status" value="1"/>
</dbReference>
<accession>A0ABT2P5T8</accession>
<comment type="similarity">
    <text evidence="1">Belongs to the N-Me-Phe pilin family.</text>
</comment>
<proteinExistence type="inferred from homology"/>
<evidence type="ECO:0000313" key="3">
    <source>
        <dbReference type="Proteomes" id="UP001431192"/>
    </source>
</evidence>
<evidence type="ECO:0000256" key="1">
    <source>
        <dbReference type="ARBA" id="ARBA00005233"/>
    </source>
</evidence>
<dbReference type="Proteomes" id="UP001431192">
    <property type="component" value="Unassembled WGS sequence"/>
</dbReference>
<comment type="caution">
    <text evidence="2">The sequence shown here is derived from an EMBL/GenBank/DDBJ whole genome shotgun (WGS) entry which is preliminary data.</text>
</comment>
<keyword evidence="3" id="KW-1185">Reference proteome</keyword>
<sequence>MGSAIGTMNSLKAPVEAYILTEGEWPTTLAQVQGNNPANGTIAFDGAMTLTFTEGSPDIKNKDLVYNRTDDGVWSCDAGDIDDKYLPPLCQAVTP</sequence>
<organism evidence="2 3">
    <name type="scientific">Shewanella phaeophyticola</name>
    <dbReference type="NCBI Taxonomy" id="2978345"/>
    <lineage>
        <taxon>Bacteria</taxon>
        <taxon>Pseudomonadati</taxon>
        <taxon>Pseudomonadota</taxon>
        <taxon>Gammaproteobacteria</taxon>
        <taxon>Alteromonadales</taxon>
        <taxon>Shewanellaceae</taxon>
        <taxon>Shewanella</taxon>
    </lineage>
</organism>
<dbReference type="SUPFAM" id="SSF54523">
    <property type="entry name" value="Pili subunits"/>
    <property type="match status" value="1"/>
</dbReference>
<reference evidence="2" key="1">
    <citation type="submission" date="2022-09" db="EMBL/GenBank/DDBJ databases">
        <title>Shewanella sp. KJ10-1 sp.nov, isolated from marine algae.</title>
        <authorList>
            <person name="Butt M."/>
            <person name="Lee J.K."/>
            <person name="Kim J.M."/>
            <person name="Choi D.G."/>
        </authorList>
    </citation>
    <scope>NUCLEOTIDE SEQUENCE</scope>
    <source>
        <strain evidence="2">KJ10-1</strain>
    </source>
</reference>
<protein>
    <submittedName>
        <fullName evidence="2">Pilin</fullName>
    </submittedName>
</protein>